<dbReference type="InterPro" id="IPR013328">
    <property type="entry name" value="6PGD_dom2"/>
</dbReference>
<dbReference type="OrthoDB" id="9777604at2"/>
<dbReference type="InterPro" id="IPR008927">
    <property type="entry name" value="6-PGluconate_DH-like_C_sf"/>
</dbReference>
<dbReference type="Pfam" id="PF03446">
    <property type="entry name" value="NAD_binding_2"/>
    <property type="match status" value="1"/>
</dbReference>
<keyword evidence="3" id="KW-1185">Reference proteome</keyword>
<dbReference type="InterPro" id="IPR036291">
    <property type="entry name" value="NAD(P)-bd_dom_sf"/>
</dbReference>
<dbReference type="AlphaFoldDB" id="A0A1V4D9W6"/>
<sequence>MPNIAVVGIGDMGVEMVPHLVSAGFDVTAFDIVPERLDRARAAGARAASSAADAARGADVTLGLVMSEDIRTAYFGPDGILAGADDGSVVLIGSTTTPAAVAEIGARAPTGVTVADTPMVGGVRYAREKSLTFLVGAPEPVVGAIEPVLAPLGTVRHVGELGSGAAYKLITNVAIMAAEAGIREALDLTDVLGKDYDTALELMSAGPLGAVVSRALDTTNPRPLRRSAEDDDTLTTAVGDPAALLPISTAGRNRLWEAVDVDPGYEPDFVDLTRRTTSRPAYRSR</sequence>
<dbReference type="GO" id="GO:0050661">
    <property type="term" value="F:NADP binding"/>
    <property type="evidence" value="ECO:0007669"/>
    <property type="project" value="InterPro"/>
</dbReference>
<evidence type="ECO:0000313" key="2">
    <source>
        <dbReference type="EMBL" id="OPF82375.1"/>
    </source>
</evidence>
<dbReference type="SUPFAM" id="SSF48179">
    <property type="entry name" value="6-phosphogluconate dehydrogenase C-terminal domain-like"/>
    <property type="match status" value="1"/>
</dbReference>
<accession>A0A1V4D9W6</accession>
<dbReference type="Proteomes" id="UP000033615">
    <property type="component" value="Unassembled WGS sequence"/>
</dbReference>
<protein>
    <recommendedName>
        <fullName evidence="1">6-phosphogluconate dehydrogenase NADP-binding domain-containing protein</fullName>
    </recommendedName>
</protein>
<evidence type="ECO:0000259" key="1">
    <source>
        <dbReference type="Pfam" id="PF03446"/>
    </source>
</evidence>
<proteinExistence type="predicted"/>
<gene>
    <name evidence="2" type="ORF">VT50_0207515</name>
</gene>
<dbReference type="SUPFAM" id="SSF51735">
    <property type="entry name" value="NAD(P)-binding Rossmann-fold domains"/>
    <property type="match status" value="1"/>
</dbReference>
<organism evidence="2 3">
    <name type="scientific">Streptomyces antioxidans</name>
    <dbReference type="NCBI Taxonomy" id="1507734"/>
    <lineage>
        <taxon>Bacteria</taxon>
        <taxon>Bacillati</taxon>
        <taxon>Actinomycetota</taxon>
        <taxon>Actinomycetes</taxon>
        <taxon>Kitasatosporales</taxon>
        <taxon>Streptomycetaceae</taxon>
        <taxon>Streptomyces</taxon>
    </lineage>
</organism>
<dbReference type="Gene3D" id="3.40.50.720">
    <property type="entry name" value="NAD(P)-binding Rossmann-like Domain"/>
    <property type="match status" value="1"/>
</dbReference>
<dbReference type="EMBL" id="LAKD02000013">
    <property type="protein sequence ID" value="OPF82375.1"/>
    <property type="molecule type" value="Genomic_DNA"/>
</dbReference>
<feature type="domain" description="6-phosphogluconate dehydrogenase NADP-binding" evidence="1">
    <location>
        <begin position="3"/>
        <end position="154"/>
    </location>
</feature>
<dbReference type="RefSeq" id="WP_046085050.1">
    <property type="nucleotide sequence ID" value="NZ_LAKD02000013.1"/>
</dbReference>
<dbReference type="PANTHER" id="PTHR43060:SF15">
    <property type="entry name" value="3-HYDROXYISOBUTYRATE DEHYDROGENASE-LIKE 1, MITOCHONDRIAL-RELATED"/>
    <property type="match status" value="1"/>
</dbReference>
<name>A0A1V4D9W6_9ACTN</name>
<dbReference type="Gene3D" id="1.10.1040.10">
    <property type="entry name" value="N-(1-d-carboxylethyl)-l-norvaline Dehydrogenase, domain 2"/>
    <property type="match status" value="1"/>
</dbReference>
<evidence type="ECO:0000313" key="3">
    <source>
        <dbReference type="Proteomes" id="UP000033615"/>
    </source>
</evidence>
<dbReference type="PANTHER" id="PTHR43060">
    <property type="entry name" value="3-HYDROXYISOBUTYRATE DEHYDROGENASE-LIKE 1, MITOCHONDRIAL-RELATED"/>
    <property type="match status" value="1"/>
</dbReference>
<comment type="caution">
    <text evidence="2">The sequence shown here is derived from an EMBL/GenBank/DDBJ whole genome shotgun (WGS) entry which is preliminary data.</text>
</comment>
<reference evidence="2" key="1">
    <citation type="submission" date="2016-12" db="EMBL/GenBank/DDBJ databases">
        <title>Genome sequence of Streptomyces antioxidans MUSC 164.</title>
        <authorList>
            <person name="Lee L.-H."/>
            <person name="Ser H.-L."/>
        </authorList>
    </citation>
    <scope>NUCLEOTIDE SEQUENCE [LARGE SCALE GENOMIC DNA]</scope>
    <source>
        <strain evidence="2">MUSC 164</strain>
    </source>
</reference>
<dbReference type="InterPro" id="IPR006115">
    <property type="entry name" value="6PGDH_NADP-bd"/>
</dbReference>